<dbReference type="EMBL" id="BK032872">
    <property type="protein sequence ID" value="DAF65060.1"/>
    <property type="molecule type" value="Genomic_DNA"/>
</dbReference>
<evidence type="ECO:0000256" key="1">
    <source>
        <dbReference type="SAM" id="Phobius"/>
    </source>
</evidence>
<keyword evidence="1" id="KW-1133">Transmembrane helix</keyword>
<name>A0A8S5TPK2_9CAUD</name>
<keyword evidence="1" id="KW-0812">Transmembrane</keyword>
<accession>A0A8S5TPK2</accession>
<organism evidence="2">
    <name type="scientific">Podoviridae sp. ct2iq11</name>
    <dbReference type="NCBI Taxonomy" id="2827720"/>
    <lineage>
        <taxon>Viruses</taxon>
        <taxon>Duplodnaviria</taxon>
        <taxon>Heunggongvirae</taxon>
        <taxon>Uroviricota</taxon>
        <taxon>Caudoviricetes</taxon>
    </lineage>
</organism>
<feature type="transmembrane region" description="Helical" evidence="1">
    <location>
        <begin position="17"/>
        <end position="37"/>
    </location>
</feature>
<sequence>MFDTLFAYLNANSSDKYVSLLFAIIGVFSAIATIIPAPKEDSSKVYKALYSVLSWVACNFGQARNAGRK</sequence>
<reference evidence="2" key="1">
    <citation type="journal article" date="2021" name="Proc. Natl. Acad. Sci. U.S.A.">
        <title>A Catalog of Tens of Thousands of Viruses from Human Metagenomes Reveals Hidden Associations with Chronic Diseases.</title>
        <authorList>
            <person name="Tisza M.J."/>
            <person name="Buck C.B."/>
        </authorList>
    </citation>
    <scope>NUCLEOTIDE SEQUENCE</scope>
    <source>
        <strain evidence="2">Ct2iq11</strain>
    </source>
</reference>
<protein>
    <submittedName>
        <fullName evidence="2">Uncharacterized protein</fullName>
    </submittedName>
</protein>
<proteinExistence type="predicted"/>
<evidence type="ECO:0000313" key="2">
    <source>
        <dbReference type="EMBL" id="DAF65060.1"/>
    </source>
</evidence>
<keyword evidence="1" id="KW-0472">Membrane</keyword>